<protein>
    <submittedName>
        <fullName evidence="1">5998_t:CDS:1</fullName>
    </submittedName>
</protein>
<evidence type="ECO:0000313" key="2">
    <source>
        <dbReference type="Proteomes" id="UP000789702"/>
    </source>
</evidence>
<feature type="non-terminal residue" evidence="1">
    <location>
        <position position="77"/>
    </location>
</feature>
<sequence>SKLTTSITLTTSSQSTTLAQATKLNDLVANFLTKKRKAADQVANIETPDSLTTTTKNLIATNNMTTSNKSLNSRKNY</sequence>
<comment type="caution">
    <text evidence="1">The sequence shown here is derived from an EMBL/GenBank/DDBJ whole genome shotgun (WGS) entry which is preliminary data.</text>
</comment>
<feature type="non-terminal residue" evidence="1">
    <location>
        <position position="1"/>
    </location>
</feature>
<evidence type="ECO:0000313" key="1">
    <source>
        <dbReference type="EMBL" id="CAG8755168.1"/>
    </source>
</evidence>
<proteinExistence type="predicted"/>
<accession>A0ACA9QND6</accession>
<gene>
    <name evidence="1" type="ORF">DHETER_LOCUS14891</name>
</gene>
<keyword evidence="2" id="KW-1185">Reference proteome</keyword>
<reference evidence="1" key="1">
    <citation type="submission" date="2021-06" db="EMBL/GenBank/DDBJ databases">
        <authorList>
            <person name="Kallberg Y."/>
            <person name="Tangrot J."/>
            <person name="Rosling A."/>
        </authorList>
    </citation>
    <scope>NUCLEOTIDE SEQUENCE</scope>
    <source>
        <strain evidence="1">IL203A</strain>
    </source>
</reference>
<name>A0ACA9QND6_9GLOM</name>
<organism evidence="1 2">
    <name type="scientific">Dentiscutata heterogama</name>
    <dbReference type="NCBI Taxonomy" id="1316150"/>
    <lineage>
        <taxon>Eukaryota</taxon>
        <taxon>Fungi</taxon>
        <taxon>Fungi incertae sedis</taxon>
        <taxon>Mucoromycota</taxon>
        <taxon>Glomeromycotina</taxon>
        <taxon>Glomeromycetes</taxon>
        <taxon>Diversisporales</taxon>
        <taxon>Gigasporaceae</taxon>
        <taxon>Dentiscutata</taxon>
    </lineage>
</organism>
<dbReference type="EMBL" id="CAJVPU010048213">
    <property type="protein sequence ID" value="CAG8755168.1"/>
    <property type="molecule type" value="Genomic_DNA"/>
</dbReference>
<dbReference type="Proteomes" id="UP000789702">
    <property type="component" value="Unassembled WGS sequence"/>
</dbReference>